<keyword evidence="9" id="KW-1185">Reference proteome</keyword>
<evidence type="ECO:0000256" key="3">
    <source>
        <dbReference type="ARBA" id="ARBA00022723"/>
    </source>
</evidence>
<dbReference type="SUPFAM" id="SSF55961">
    <property type="entry name" value="Bet v1-like"/>
    <property type="match status" value="1"/>
</dbReference>
<dbReference type="PANTHER" id="PTHR21266:SF60">
    <property type="entry name" value="3-KETOSTEROID-9-ALPHA-MONOOXYGENASE, OXYGENASE COMPONENT"/>
    <property type="match status" value="1"/>
</dbReference>
<evidence type="ECO:0000313" key="8">
    <source>
        <dbReference type="EMBL" id="SMP60901.1"/>
    </source>
</evidence>
<sequence length="359" mass="40561">MATTADYKLGEFTFPRGWFMIGKSEDATSVPVGVRYFGQDLVLYRGESGNAYLMEAYCPHMGTHLAKNTTSYVIKDGVHVQGDNIRCPYHGWRFGPDGQCNQIPYSPLKPPKAAKLKSWKVVERAGCLWVWNDPEGMEADVDLPPFEQWDAPGWVNWNVRLLGELVCHPQEIVDNMADKAHLEPVHGSIEMEYFHNEFDGVVCRQYLAAGHKTLASDGGEVMTNDTWYVGPGILQSTMLGEYPSHMLIAHTPIDDGVVKVWYGLFVKVPNDEPTEADRAVARGYEDAGVDAFAQDFEIWGNKRPCFSPMMVRGDGPFDKVRLWYKQFYNPRAQAETYQKRVNGRYTTRGTKEAPWESAA</sequence>
<dbReference type="PROSITE" id="PS51296">
    <property type="entry name" value="RIESKE"/>
    <property type="match status" value="1"/>
</dbReference>
<dbReference type="Pfam" id="PF19298">
    <property type="entry name" value="KshA_C"/>
    <property type="match status" value="1"/>
</dbReference>
<proteinExistence type="predicted"/>
<dbReference type="Gene3D" id="3.90.380.10">
    <property type="entry name" value="Naphthalene 1,2-dioxygenase Alpha Subunit, Chain A, domain 1"/>
    <property type="match status" value="1"/>
</dbReference>
<name>A0ABY1Q6A1_9SPHN</name>
<evidence type="ECO:0000256" key="6">
    <source>
        <dbReference type="ARBA" id="ARBA00023014"/>
    </source>
</evidence>
<dbReference type="InterPro" id="IPR050584">
    <property type="entry name" value="Cholesterol_7-desaturase"/>
</dbReference>
<dbReference type="Proteomes" id="UP001157910">
    <property type="component" value="Unassembled WGS sequence"/>
</dbReference>
<keyword evidence="6" id="KW-0411">Iron-sulfur</keyword>
<dbReference type="InterPro" id="IPR045605">
    <property type="entry name" value="KshA-like_C"/>
</dbReference>
<protein>
    <submittedName>
        <fullName evidence="8">3-ketosteroid 9alpha-monooxygenase subunit A</fullName>
    </submittedName>
</protein>
<feature type="domain" description="Rieske" evidence="7">
    <location>
        <begin position="18"/>
        <end position="130"/>
    </location>
</feature>
<dbReference type="EMBL" id="FXUI01000003">
    <property type="protein sequence ID" value="SMP60901.1"/>
    <property type="molecule type" value="Genomic_DNA"/>
</dbReference>
<reference evidence="8 9" key="1">
    <citation type="submission" date="2017-05" db="EMBL/GenBank/DDBJ databases">
        <authorList>
            <person name="Varghese N."/>
            <person name="Submissions S."/>
        </authorList>
    </citation>
    <scope>NUCLEOTIDE SEQUENCE [LARGE SCALE GENOMIC DNA]</scope>
    <source>
        <strain evidence="8 9">SM16</strain>
    </source>
</reference>
<comment type="caution">
    <text evidence="8">The sequence shown here is derived from an EMBL/GenBank/DDBJ whole genome shotgun (WGS) entry which is preliminary data.</text>
</comment>
<dbReference type="InterPro" id="IPR036922">
    <property type="entry name" value="Rieske_2Fe-2S_sf"/>
</dbReference>
<keyword evidence="2" id="KW-0001">2Fe-2S</keyword>
<dbReference type="Gene3D" id="2.102.10.10">
    <property type="entry name" value="Rieske [2Fe-2S] iron-sulphur domain"/>
    <property type="match status" value="1"/>
</dbReference>
<keyword evidence="3" id="KW-0479">Metal-binding</keyword>
<evidence type="ECO:0000313" key="9">
    <source>
        <dbReference type="Proteomes" id="UP001157910"/>
    </source>
</evidence>
<comment type="cofactor">
    <cofactor evidence="1">
        <name>Fe cation</name>
        <dbReference type="ChEBI" id="CHEBI:24875"/>
    </cofactor>
</comment>
<dbReference type="RefSeq" id="WP_283405609.1">
    <property type="nucleotide sequence ID" value="NZ_FXUI01000003.1"/>
</dbReference>
<keyword evidence="4" id="KW-0560">Oxidoreductase</keyword>
<evidence type="ECO:0000256" key="2">
    <source>
        <dbReference type="ARBA" id="ARBA00022714"/>
    </source>
</evidence>
<evidence type="ECO:0000256" key="1">
    <source>
        <dbReference type="ARBA" id="ARBA00001962"/>
    </source>
</evidence>
<dbReference type="InterPro" id="IPR017941">
    <property type="entry name" value="Rieske_2Fe-2S"/>
</dbReference>
<accession>A0ABY1Q6A1</accession>
<gene>
    <name evidence="8" type="ORF">SAMN06296065_103164</name>
</gene>
<dbReference type="SUPFAM" id="SSF50022">
    <property type="entry name" value="ISP domain"/>
    <property type="match status" value="1"/>
</dbReference>
<dbReference type="Pfam" id="PF00355">
    <property type="entry name" value="Rieske"/>
    <property type="match status" value="1"/>
</dbReference>
<evidence type="ECO:0000256" key="5">
    <source>
        <dbReference type="ARBA" id="ARBA00023004"/>
    </source>
</evidence>
<evidence type="ECO:0000256" key="4">
    <source>
        <dbReference type="ARBA" id="ARBA00023002"/>
    </source>
</evidence>
<evidence type="ECO:0000259" key="7">
    <source>
        <dbReference type="PROSITE" id="PS51296"/>
    </source>
</evidence>
<dbReference type="PANTHER" id="PTHR21266">
    <property type="entry name" value="IRON-SULFUR DOMAIN CONTAINING PROTEIN"/>
    <property type="match status" value="1"/>
</dbReference>
<organism evidence="8 9">
    <name type="scientific">Novosphingobium panipatense</name>
    <dbReference type="NCBI Taxonomy" id="428991"/>
    <lineage>
        <taxon>Bacteria</taxon>
        <taxon>Pseudomonadati</taxon>
        <taxon>Pseudomonadota</taxon>
        <taxon>Alphaproteobacteria</taxon>
        <taxon>Sphingomonadales</taxon>
        <taxon>Sphingomonadaceae</taxon>
        <taxon>Novosphingobium</taxon>
    </lineage>
</organism>
<keyword evidence="5" id="KW-0408">Iron</keyword>